<dbReference type="NCBIfam" id="TIGR04387">
    <property type="entry name" value="capsid_maj_N4"/>
    <property type="match status" value="1"/>
</dbReference>
<gene>
    <name evidence="1" type="ORF">UFOVP33_68</name>
</gene>
<sequence>MATNIPVGSALARKIYSVGLFTRVQHSPGFMNLLSGEMPKEGSFAAKTKGQTSPDYPIVKAGDLAKGAGDTVSIDLFNILQGKPVMGDKRIEGRMMQLTYSSMDVAINQVRGGADSGGRMTQKRTVHNLRNISMAGIQAWMQRLEDQTAIVQLAGARGAQSTTDWVVPLQSDPDFNEIMVNTVKAPTKNRYFAANDATGPDDIGTNDALTLQDIDRIVSQLRESPVVMQSVKVKGDDRAWNDPLWVMFVTERQWLYLQARTGQTTWRQAAQYAFERKSSMGTNKHPLFDAYETIMWNGVLIKRMNRYAIRFGAGDSVVKDTGGSDGLTYTESTVQTAQPVDRAIIVGAQALAKAYGKSASDYFYDWSEKEVDHGNSIETVAAAMCGSAKIRFKIDGADTDFGVAVLDSYAPDPASAAGRTLLGS</sequence>
<name>A0A6J5KNZ2_9CAUD</name>
<accession>A0A6J5KNZ2</accession>
<evidence type="ECO:0008006" key="2">
    <source>
        <dbReference type="Google" id="ProtNLM"/>
    </source>
</evidence>
<dbReference type="InterPro" id="IPR025267">
    <property type="entry name" value="ORF017-like"/>
</dbReference>
<dbReference type="EMBL" id="LR796162">
    <property type="protein sequence ID" value="CAB4122872.1"/>
    <property type="molecule type" value="Genomic_DNA"/>
</dbReference>
<protein>
    <recommendedName>
        <fullName evidence="2">Major capsid protein</fullName>
    </recommendedName>
</protein>
<reference evidence="1" key="1">
    <citation type="submission" date="2020-04" db="EMBL/GenBank/DDBJ databases">
        <authorList>
            <person name="Chiriac C."/>
            <person name="Salcher M."/>
            <person name="Ghai R."/>
            <person name="Kavagutti S V."/>
        </authorList>
    </citation>
    <scope>NUCLEOTIDE SEQUENCE</scope>
</reference>
<evidence type="ECO:0000313" key="1">
    <source>
        <dbReference type="EMBL" id="CAB4122872.1"/>
    </source>
</evidence>
<organism evidence="1">
    <name type="scientific">uncultured Caudovirales phage</name>
    <dbReference type="NCBI Taxonomy" id="2100421"/>
    <lineage>
        <taxon>Viruses</taxon>
        <taxon>Duplodnaviria</taxon>
        <taxon>Heunggongvirae</taxon>
        <taxon>Uroviricota</taxon>
        <taxon>Caudoviricetes</taxon>
        <taxon>Peduoviridae</taxon>
        <taxon>Maltschvirus</taxon>
        <taxon>Maltschvirus maltsch</taxon>
    </lineage>
</organism>
<proteinExistence type="predicted"/>
<dbReference type="Pfam" id="PF13252">
    <property type="entry name" value="Phage_capsid_3"/>
    <property type="match status" value="1"/>
</dbReference>